<sequence>MPQVISSKYLTFETLSQLFNKENPNNDDGVALLTVSGLIIGKLKTKLQYNESSTTLVQTIDSMKSHITSINTKDLLQSSNDSMITVEDGFLIFQNQIVKVPEITVFCDSVTAFFPVNVAHTLETLGYSQPYCL</sequence>
<dbReference type="EMBL" id="LROR01000031">
    <property type="protein sequence ID" value="OBR96851.1"/>
    <property type="molecule type" value="Genomic_DNA"/>
</dbReference>
<accession>A0A166RHQ5</accession>
<proteinExistence type="predicted"/>
<evidence type="ECO:0000313" key="2">
    <source>
        <dbReference type="EMBL" id="OBR96851.1"/>
    </source>
</evidence>
<protein>
    <submittedName>
        <fullName evidence="1">Uncharacterized protein</fullName>
    </submittedName>
</protein>
<dbReference type="RefSeq" id="WP_063601977.1">
    <property type="nucleotide sequence ID" value="NZ_LITQ01000029.1"/>
</dbReference>
<comment type="caution">
    <text evidence="1">The sequence shown here is derived from an EMBL/GenBank/DDBJ whole genome shotgun (WGS) entry which is preliminary data.</text>
</comment>
<reference evidence="1 3" key="1">
    <citation type="journal article" date="2015" name="Biotechnol. Bioeng.">
        <title>Genome sequence and phenotypic characterization of Caulobacter segnis.</title>
        <authorList>
            <person name="Patel S."/>
            <person name="Fletcher B."/>
            <person name="Scott D.C."/>
            <person name="Ely B."/>
        </authorList>
    </citation>
    <scope>NUCLEOTIDE SEQUENCE [LARGE SCALE GENOMIC DNA]</scope>
    <source>
        <strain evidence="1 3">PS02</strain>
    </source>
</reference>
<dbReference type="PATRIC" id="fig|1705578.3.peg.2229"/>
<dbReference type="AlphaFoldDB" id="A0A166RHQ5"/>
<organism evidence="1 3">
    <name type="scientific">Clostridium coskatii</name>
    <dbReference type="NCBI Taxonomy" id="1705578"/>
    <lineage>
        <taxon>Bacteria</taxon>
        <taxon>Bacillati</taxon>
        <taxon>Bacillota</taxon>
        <taxon>Clostridia</taxon>
        <taxon>Eubacteriales</taxon>
        <taxon>Clostridiaceae</taxon>
        <taxon>Clostridium</taxon>
    </lineage>
</organism>
<name>A0A166RHQ5_9CLOT</name>
<dbReference type="Proteomes" id="UP000077384">
    <property type="component" value="Unassembled WGS sequence"/>
</dbReference>
<evidence type="ECO:0000313" key="1">
    <source>
        <dbReference type="EMBL" id="OAA90817.1"/>
    </source>
</evidence>
<evidence type="ECO:0000313" key="4">
    <source>
        <dbReference type="Proteomes" id="UP000093694"/>
    </source>
</evidence>
<dbReference type="Proteomes" id="UP000093694">
    <property type="component" value="Unassembled WGS sequence"/>
</dbReference>
<dbReference type="EMBL" id="LITQ01000029">
    <property type="protein sequence ID" value="OAA90817.1"/>
    <property type="molecule type" value="Genomic_DNA"/>
</dbReference>
<gene>
    <name evidence="2" type="ORF">CLCOS_06950</name>
    <name evidence="1" type="ORF">WX73_01967</name>
</gene>
<reference evidence="2 4" key="2">
    <citation type="journal article" date="2016" name="Front. Microbiol.">
        <title>Industrial Acetogenic Biocatalysts: A Comparative Metabolic and Genomic Analysis.</title>
        <authorList>
            <person name="Bengelsdorf F."/>
            <person name="Poehlein A."/>
            <person name="Sonja S."/>
            <person name="Erz C."/>
            <person name="Hummel T."/>
            <person name="Hoffmeister S."/>
            <person name="Daniel R."/>
            <person name="Durre P."/>
        </authorList>
    </citation>
    <scope>NUCLEOTIDE SEQUENCE [LARGE SCALE GENOMIC DNA]</scope>
    <source>
        <strain evidence="2 4">PTA-10522</strain>
    </source>
</reference>
<keyword evidence="4" id="KW-1185">Reference proteome</keyword>
<evidence type="ECO:0000313" key="3">
    <source>
        <dbReference type="Proteomes" id="UP000077384"/>
    </source>
</evidence>